<dbReference type="EMBL" id="BPLR01001083">
    <property type="protein sequence ID" value="GIY99785.1"/>
    <property type="molecule type" value="Genomic_DNA"/>
</dbReference>
<protein>
    <submittedName>
        <fullName evidence="1">Uncharacterized protein</fullName>
    </submittedName>
</protein>
<organism evidence="1 2">
    <name type="scientific">Caerostris extrusa</name>
    <name type="common">Bark spider</name>
    <name type="synonym">Caerostris bankana</name>
    <dbReference type="NCBI Taxonomy" id="172846"/>
    <lineage>
        <taxon>Eukaryota</taxon>
        <taxon>Metazoa</taxon>
        <taxon>Ecdysozoa</taxon>
        <taxon>Arthropoda</taxon>
        <taxon>Chelicerata</taxon>
        <taxon>Arachnida</taxon>
        <taxon>Araneae</taxon>
        <taxon>Araneomorphae</taxon>
        <taxon>Entelegynae</taxon>
        <taxon>Araneoidea</taxon>
        <taxon>Araneidae</taxon>
        <taxon>Caerostris</taxon>
    </lineage>
</organism>
<name>A0AAV4Y012_CAEEX</name>
<evidence type="ECO:0000313" key="1">
    <source>
        <dbReference type="EMBL" id="GIY99785.1"/>
    </source>
</evidence>
<proteinExistence type="predicted"/>
<comment type="caution">
    <text evidence="1">The sequence shown here is derived from an EMBL/GenBank/DDBJ whole genome shotgun (WGS) entry which is preliminary data.</text>
</comment>
<accession>A0AAV4Y012</accession>
<evidence type="ECO:0000313" key="2">
    <source>
        <dbReference type="Proteomes" id="UP001054945"/>
    </source>
</evidence>
<dbReference type="AlphaFoldDB" id="A0AAV4Y012"/>
<gene>
    <name evidence="1" type="ORF">CEXT_508111</name>
</gene>
<reference evidence="1 2" key="1">
    <citation type="submission" date="2021-06" db="EMBL/GenBank/DDBJ databases">
        <title>Caerostris extrusa draft genome.</title>
        <authorList>
            <person name="Kono N."/>
            <person name="Arakawa K."/>
        </authorList>
    </citation>
    <scope>NUCLEOTIDE SEQUENCE [LARGE SCALE GENOMIC DNA]</scope>
</reference>
<dbReference type="Proteomes" id="UP001054945">
    <property type="component" value="Unassembled WGS sequence"/>
</dbReference>
<sequence>MFQFSIISCISFPNEFGYGFFDSKLLLPITNLLSLQSCLVQHTPRFCRYAQTSGEKLTLGCSFTTFALVLKVLLPVELRVNDYFATFLRLSKTITLGATSQGTNA</sequence>
<keyword evidence="2" id="KW-1185">Reference proteome</keyword>